<dbReference type="PANTHER" id="PTHR12835">
    <property type="entry name" value="BIOTIN PROTEIN LIGASE"/>
    <property type="match status" value="1"/>
</dbReference>
<dbReference type="PANTHER" id="PTHR12835:SF5">
    <property type="entry name" value="BIOTIN--PROTEIN LIGASE"/>
    <property type="match status" value="1"/>
</dbReference>
<evidence type="ECO:0000313" key="5">
    <source>
        <dbReference type="Proteomes" id="UP001211065"/>
    </source>
</evidence>
<organism evidence="4 5">
    <name type="scientific">Clydaea vesicula</name>
    <dbReference type="NCBI Taxonomy" id="447962"/>
    <lineage>
        <taxon>Eukaryota</taxon>
        <taxon>Fungi</taxon>
        <taxon>Fungi incertae sedis</taxon>
        <taxon>Chytridiomycota</taxon>
        <taxon>Chytridiomycota incertae sedis</taxon>
        <taxon>Chytridiomycetes</taxon>
        <taxon>Lobulomycetales</taxon>
        <taxon>Lobulomycetaceae</taxon>
        <taxon>Clydaea</taxon>
    </lineage>
</organism>
<dbReference type="InterPro" id="IPR004143">
    <property type="entry name" value="BPL_LPL_catalytic"/>
</dbReference>
<dbReference type="AlphaFoldDB" id="A0AAD5U6C9"/>
<dbReference type="Pfam" id="PF03099">
    <property type="entry name" value="BPL_LplA_LipB"/>
    <property type="match status" value="1"/>
</dbReference>
<dbReference type="NCBIfam" id="TIGR00121">
    <property type="entry name" value="birA_ligase"/>
    <property type="match status" value="1"/>
</dbReference>
<dbReference type="SUPFAM" id="SSF52317">
    <property type="entry name" value="Class I glutamine amidotransferase-like"/>
    <property type="match status" value="1"/>
</dbReference>
<evidence type="ECO:0000256" key="2">
    <source>
        <dbReference type="ARBA" id="ARBA00022598"/>
    </source>
</evidence>
<proteinExistence type="inferred from homology"/>
<dbReference type="InterPro" id="IPR029062">
    <property type="entry name" value="Class_I_gatase-like"/>
</dbReference>
<protein>
    <submittedName>
        <fullName evidence="4">Biotin holocarboxylase synthetase</fullName>
    </submittedName>
</protein>
<evidence type="ECO:0000313" key="4">
    <source>
        <dbReference type="EMBL" id="KAJ3225904.1"/>
    </source>
</evidence>
<dbReference type="Pfam" id="PF09825">
    <property type="entry name" value="BPL_N"/>
    <property type="match status" value="1"/>
</dbReference>
<dbReference type="InterPro" id="IPR004408">
    <property type="entry name" value="Biotin_CoA_COase_ligase"/>
</dbReference>
<dbReference type="InterPro" id="IPR045864">
    <property type="entry name" value="aa-tRNA-synth_II/BPL/LPL"/>
</dbReference>
<dbReference type="SUPFAM" id="SSF55681">
    <property type="entry name" value="Class II aaRS and biotin synthetases"/>
    <property type="match status" value="1"/>
</dbReference>
<gene>
    <name evidence="4" type="primary">BPL1</name>
    <name evidence="4" type="ORF">HK099_005960</name>
</gene>
<comment type="similarity">
    <text evidence="1">Belongs to the biotin--protein ligase family.</text>
</comment>
<keyword evidence="2" id="KW-0436">Ligase</keyword>
<accession>A0AAD5U6C9</accession>
<dbReference type="CDD" id="cd16442">
    <property type="entry name" value="BPL"/>
    <property type="match status" value="1"/>
</dbReference>
<dbReference type="Proteomes" id="UP001211065">
    <property type="component" value="Unassembled WGS sequence"/>
</dbReference>
<feature type="domain" description="BPL/LPL catalytic" evidence="3">
    <location>
        <begin position="434"/>
        <end position="638"/>
    </location>
</feature>
<dbReference type="InterPro" id="IPR019197">
    <property type="entry name" value="Biotin-prot_ligase_N"/>
</dbReference>
<dbReference type="CDD" id="cd03144">
    <property type="entry name" value="GATase1_ScBLP_like"/>
    <property type="match status" value="1"/>
</dbReference>
<comment type="caution">
    <text evidence="4">The sequence shown here is derived from an EMBL/GenBank/DDBJ whole genome shotgun (WGS) entry which is preliminary data.</text>
</comment>
<dbReference type="Gene3D" id="3.30.930.10">
    <property type="entry name" value="Bira Bifunctional Protein, Domain 2"/>
    <property type="match status" value="1"/>
</dbReference>
<dbReference type="EMBL" id="JADGJW010000049">
    <property type="protein sequence ID" value="KAJ3225904.1"/>
    <property type="molecule type" value="Genomic_DNA"/>
</dbReference>
<keyword evidence="5" id="KW-1185">Reference proteome</keyword>
<dbReference type="GO" id="GO:0004077">
    <property type="term" value="F:biotin--[biotin carboxyl-carrier protein] ligase activity"/>
    <property type="evidence" value="ECO:0007669"/>
    <property type="project" value="InterPro"/>
</dbReference>
<reference evidence="4" key="1">
    <citation type="submission" date="2020-05" db="EMBL/GenBank/DDBJ databases">
        <title>Phylogenomic resolution of chytrid fungi.</title>
        <authorList>
            <person name="Stajich J.E."/>
            <person name="Amses K."/>
            <person name="Simmons R."/>
            <person name="Seto K."/>
            <person name="Myers J."/>
            <person name="Bonds A."/>
            <person name="Quandt C.A."/>
            <person name="Barry K."/>
            <person name="Liu P."/>
            <person name="Grigoriev I."/>
            <person name="Longcore J.E."/>
            <person name="James T.Y."/>
        </authorList>
    </citation>
    <scope>NUCLEOTIDE SEQUENCE</scope>
    <source>
        <strain evidence="4">JEL0476</strain>
    </source>
</reference>
<evidence type="ECO:0000256" key="1">
    <source>
        <dbReference type="ARBA" id="ARBA00009934"/>
    </source>
</evidence>
<sequence>MNVLLYTGNGAAKGAIYHTSLMLKSLLSKNYDIMEVDANTIINEPWQSTTALLVFPGGRDLPYLNDLSQKGQNYIREYVKTGGNYLGICAGAYFGSSRCEFEINRPHYEVVGERDLSFSKSVAKGSVTANFVYGSESGSKAMAVQIDKNMLGLDLNEQFSSEIINLYVNGGPYFEYSSEAKNERILAYYLIPTPNSEPKRLPAIIESNFGKGKAILSGPHLEYSPNVITQTGYRSSLNSNTSSTLSDHVHLLTLLPSLISTEKSRLIFLRSILSLFSLKLNPEEVFDEVLNEKLFPKITAMSLTGLSSYGDTDVKNLLSYLNENSQLSQIFENNEGKTKATECLFFQDEFKFLFLNKSNANNITESEINTTLKNSNLINDEELRNNLLIKIYYENFTGDENELNNKLDNAKISEKVDEKSLTHFNPNYYIEKLKNLQKTSGKISFGTPILYGEVVGSTQTLLEKNFKLLRNLNDGFVCVGSHQIAGRGRGRNSWISQTGCLQFSFVLKHENAGSVIFIQYLVGLALVESLKAMKGMEDLPVRLKWPNDIYAFSPLAPNKNLTDLRNYKKIGGILVNSNFIDGKFILVIGLGLNVNNPEPTLSVNDLRKWFCPDIFPLSQEEVLANFFCKFEEIYRVFNKPDFPPFANMELSNQIVTLSADSIRENAILYTNKINQEVKVKITGIESSTGLLKAVGLNDNQTYLLQPDGNSFDFLQGLIKRKA</sequence>
<evidence type="ECO:0000259" key="3">
    <source>
        <dbReference type="PROSITE" id="PS51733"/>
    </source>
</evidence>
<name>A0AAD5U6C9_9FUNG</name>
<dbReference type="PROSITE" id="PS51733">
    <property type="entry name" value="BPL_LPL_CATALYTIC"/>
    <property type="match status" value="1"/>
</dbReference>
<dbReference type="GO" id="GO:0005737">
    <property type="term" value="C:cytoplasm"/>
    <property type="evidence" value="ECO:0007669"/>
    <property type="project" value="TreeGrafter"/>
</dbReference>